<sequence>MRNYLLLSTFGILAACGGSSNNDNKSPSTDNTQQVVNQAPSVSLEGNTLVNAGDILSLTTTVTDPENDSVTGVWTSSLAGVQFIDSTDGTHQVIFPDVDEQTQVTLTFTVTDSHDNQVSKTWQVTVMPKSTAGHIDLVDTLTLAGGGHASITATFAVTSDIEKVDWRTDGFELSNKTILQGYNTRSGESTFSFDSPEVTQTQEFDIIFEITTSDEVITKTIKVTLAPESEPSLTVSLPEQVTVNEKNSLTIHATTTNTDDIISYDWQWQGTTQPSQQTQDKAAYTFSAPEVSADQTFTLQLTVTMKGDIKKTAETTVVVQNVTDLQGLKLTLDRSVAVPGQTITAYSNLTDFDDVENVTWNIPDFSDELLNKSNDKLVITIPDEDILQTSRQIEYTVKLKNGTEQSTFANFTYANSTAAKTLMIVKDPGEFSIYPDSSRILELEFNGDVDIEEVIVSSSDYDPYDTLEAINERKYLTLILNKKTITRKGLTVIKVTAKAGDIVRESTIIGTAHNAIVIPYAGVEETYIMGSEAHVFGQVFHLNDMQDLPSHWQAESTDDNVTIKQVSDTSASVKYNGETERTLTLEFHATDEHDQSDHSDVKLRYESNYTVRGDDYVCKVTDGQFEYCRETLGQTLSLDAPVELKQVITKGDYACLLGNYGTIICNAKGDNPVKNVPAQLLATKLNAVDANNVCAQLSDASWQCWGSRGTELTDLLAANATVHKVLANGSLACLVSNKDIKCYNGDTQTKLIKDVLPQDLLLYIGEICYRTGRGTLKCDIE</sequence>
<protein>
    <submittedName>
        <fullName evidence="1">Uncharacterized protein</fullName>
    </submittedName>
</protein>
<evidence type="ECO:0000313" key="1">
    <source>
        <dbReference type="EMBL" id="QPB82962.1"/>
    </source>
</evidence>
<gene>
    <name evidence="1" type="ORF">CWC22_008165</name>
</gene>
<accession>A0A5S3UTY7</accession>
<dbReference type="STRING" id="43658.AT705_01055"/>
<proteinExistence type="predicted"/>
<dbReference type="PROSITE" id="PS51257">
    <property type="entry name" value="PROKAR_LIPOPROTEIN"/>
    <property type="match status" value="1"/>
</dbReference>
<dbReference type="AlphaFoldDB" id="A0A5S3UTY7"/>
<dbReference type="Gene3D" id="2.60.40.3010">
    <property type="match status" value="1"/>
</dbReference>
<name>A0A5S3UTY7_9GAMM</name>
<reference evidence="1 2" key="1">
    <citation type="submission" date="2019-10" db="EMBL/GenBank/DDBJ databases">
        <title>Pseudoalteromonas rubra S4059.</title>
        <authorList>
            <person name="Paulsen S."/>
            <person name="Wang X."/>
        </authorList>
    </citation>
    <scope>NUCLEOTIDE SEQUENCE [LARGE SCALE GENOMIC DNA]</scope>
    <source>
        <strain evidence="1 2">S4059</strain>
    </source>
</reference>
<evidence type="ECO:0000313" key="2">
    <source>
        <dbReference type="Proteomes" id="UP000305729"/>
    </source>
</evidence>
<dbReference type="Proteomes" id="UP000305729">
    <property type="component" value="Chromosome 1"/>
</dbReference>
<dbReference type="EMBL" id="CP045429">
    <property type="protein sequence ID" value="QPB82962.1"/>
    <property type="molecule type" value="Genomic_DNA"/>
</dbReference>
<organism evidence="1 2">
    <name type="scientific">Pseudoalteromonas rubra</name>
    <dbReference type="NCBI Taxonomy" id="43658"/>
    <lineage>
        <taxon>Bacteria</taxon>
        <taxon>Pseudomonadati</taxon>
        <taxon>Pseudomonadota</taxon>
        <taxon>Gammaproteobacteria</taxon>
        <taxon>Alteromonadales</taxon>
        <taxon>Pseudoalteromonadaceae</taxon>
        <taxon>Pseudoalteromonas</taxon>
    </lineage>
</organism>
<dbReference type="RefSeq" id="WP_138538859.1">
    <property type="nucleotide sequence ID" value="NZ_CP045429.1"/>
</dbReference>